<gene>
    <name evidence="2" type="ORF">S01H1_51938</name>
</gene>
<evidence type="ECO:0000313" key="2">
    <source>
        <dbReference type="EMBL" id="GAG26817.1"/>
    </source>
</evidence>
<name>X0WUD4_9ZZZZ</name>
<dbReference type="InterPro" id="IPR000653">
    <property type="entry name" value="DegT/StrS_aminotransferase"/>
</dbReference>
<proteinExistence type="predicted"/>
<dbReference type="Gene3D" id="3.90.1150.10">
    <property type="entry name" value="Aspartate Aminotransferase, domain 1"/>
    <property type="match status" value="1"/>
</dbReference>
<dbReference type="EMBL" id="BARS01033551">
    <property type="protein sequence ID" value="GAG26817.1"/>
    <property type="molecule type" value="Genomic_DNA"/>
</dbReference>
<keyword evidence="1" id="KW-0663">Pyridoxal phosphate</keyword>
<dbReference type="GO" id="GO:0000271">
    <property type="term" value="P:polysaccharide biosynthetic process"/>
    <property type="evidence" value="ECO:0007669"/>
    <property type="project" value="TreeGrafter"/>
</dbReference>
<sequence length="117" mass="13926">RQKTADYYDHALKDQSKLTIPFRYNKSTHIFNQYTLKTKNIDRNELIDFLKSKDIPAMIYYPVPLHLQKAYVNLGYVEGDLPVTEELCKTVFSIPMHTELEEKQQKYITDHIIEFIK</sequence>
<reference evidence="2" key="1">
    <citation type="journal article" date="2014" name="Front. Microbiol.">
        <title>High frequency of phylogenetically diverse reductive dehalogenase-homologous genes in deep subseafloor sedimentary metagenomes.</title>
        <authorList>
            <person name="Kawai M."/>
            <person name="Futagami T."/>
            <person name="Toyoda A."/>
            <person name="Takaki Y."/>
            <person name="Nishi S."/>
            <person name="Hori S."/>
            <person name="Arai W."/>
            <person name="Tsubouchi T."/>
            <person name="Morono Y."/>
            <person name="Uchiyama I."/>
            <person name="Ito T."/>
            <person name="Fujiyama A."/>
            <person name="Inagaki F."/>
            <person name="Takami H."/>
        </authorList>
    </citation>
    <scope>NUCLEOTIDE SEQUENCE</scope>
    <source>
        <strain evidence="2">Expedition CK06-06</strain>
    </source>
</reference>
<dbReference type="PANTHER" id="PTHR30244">
    <property type="entry name" value="TRANSAMINASE"/>
    <property type="match status" value="1"/>
</dbReference>
<organism evidence="2">
    <name type="scientific">marine sediment metagenome</name>
    <dbReference type="NCBI Taxonomy" id="412755"/>
    <lineage>
        <taxon>unclassified sequences</taxon>
        <taxon>metagenomes</taxon>
        <taxon>ecological metagenomes</taxon>
    </lineage>
</organism>
<evidence type="ECO:0008006" key="3">
    <source>
        <dbReference type="Google" id="ProtNLM"/>
    </source>
</evidence>
<feature type="non-terminal residue" evidence="2">
    <location>
        <position position="1"/>
    </location>
</feature>
<protein>
    <recommendedName>
        <fullName evidence="3">Transcriptional regulator</fullName>
    </recommendedName>
</protein>
<dbReference type="InterPro" id="IPR015424">
    <property type="entry name" value="PyrdxlP-dep_Trfase"/>
</dbReference>
<dbReference type="AlphaFoldDB" id="X0WUD4"/>
<dbReference type="GO" id="GO:0030170">
    <property type="term" value="F:pyridoxal phosphate binding"/>
    <property type="evidence" value="ECO:0007669"/>
    <property type="project" value="TreeGrafter"/>
</dbReference>
<evidence type="ECO:0000256" key="1">
    <source>
        <dbReference type="ARBA" id="ARBA00022898"/>
    </source>
</evidence>
<comment type="caution">
    <text evidence="2">The sequence shown here is derived from an EMBL/GenBank/DDBJ whole genome shotgun (WGS) entry which is preliminary data.</text>
</comment>
<dbReference type="GO" id="GO:0008483">
    <property type="term" value="F:transaminase activity"/>
    <property type="evidence" value="ECO:0007669"/>
    <property type="project" value="TreeGrafter"/>
</dbReference>
<dbReference type="Pfam" id="PF01041">
    <property type="entry name" value="DegT_DnrJ_EryC1"/>
    <property type="match status" value="1"/>
</dbReference>
<accession>X0WUD4</accession>
<dbReference type="InterPro" id="IPR015422">
    <property type="entry name" value="PyrdxlP-dep_Trfase_small"/>
</dbReference>
<dbReference type="SUPFAM" id="SSF53383">
    <property type="entry name" value="PLP-dependent transferases"/>
    <property type="match status" value="1"/>
</dbReference>
<dbReference type="PANTHER" id="PTHR30244:SF36">
    <property type="entry name" value="3-OXO-GLUCOSE-6-PHOSPHATE:GLUTAMATE AMINOTRANSFERASE"/>
    <property type="match status" value="1"/>
</dbReference>